<dbReference type="SUPFAM" id="SSF81653">
    <property type="entry name" value="Calcium ATPase, transduction domain A"/>
    <property type="match status" value="1"/>
</dbReference>
<keyword evidence="21" id="KW-1185">Reference proteome</keyword>
<dbReference type="FunFam" id="3.30.70.100:FF:000001">
    <property type="entry name" value="ATPase copper transporting beta"/>
    <property type="match status" value="2"/>
</dbReference>
<evidence type="ECO:0000256" key="14">
    <source>
        <dbReference type="ARBA" id="ARBA00023008"/>
    </source>
</evidence>
<dbReference type="GO" id="GO:0005507">
    <property type="term" value="F:copper ion binding"/>
    <property type="evidence" value="ECO:0007669"/>
    <property type="project" value="InterPro"/>
</dbReference>
<dbReference type="Pfam" id="PF00403">
    <property type="entry name" value="HMA"/>
    <property type="match status" value="2"/>
</dbReference>
<keyword evidence="6 18" id="KW-0479">Metal-binding</keyword>
<dbReference type="AlphaFoldDB" id="A0AAF0JEX8"/>
<evidence type="ECO:0000256" key="13">
    <source>
        <dbReference type="ARBA" id="ARBA00022989"/>
    </source>
</evidence>
<evidence type="ECO:0000256" key="9">
    <source>
        <dbReference type="ARBA" id="ARBA00022796"/>
    </source>
</evidence>
<evidence type="ECO:0000256" key="6">
    <source>
        <dbReference type="ARBA" id="ARBA00022723"/>
    </source>
</evidence>
<dbReference type="Pfam" id="PF00702">
    <property type="entry name" value="Hydrolase"/>
    <property type="match status" value="1"/>
</dbReference>
<dbReference type="SFLD" id="SFLDG00002">
    <property type="entry name" value="C1.7:_P-type_atpase_like"/>
    <property type="match status" value="1"/>
</dbReference>
<evidence type="ECO:0000256" key="16">
    <source>
        <dbReference type="ARBA" id="ARBA00023136"/>
    </source>
</evidence>
<dbReference type="PRINTS" id="PR00943">
    <property type="entry name" value="CUATPASE"/>
</dbReference>
<keyword evidence="10 18" id="KW-0067">ATP-binding</keyword>
<dbReference type="NCBIfam" id="TIGR01525">
    <property type="entry name" value="ATPase-IB_hvy"/>
    <property type="match status" value="1"/>
</dbReference>
<dbReference type="PROSITE" id="PS50846">
    <property type="entry name" value="HMA_2"/>
    <property type="match status" value="2"/>
</dbReference>
<evidence type="ECO:0000256" key="18">
    <source>
        <dbReference type="RuleBase" id="RU362081"/>
    </source>
</evidence>
<dbReference type="Proteomes" id="UP001214628">
    <property type="component" value="Chromosome 4"/>
</dbReference>
<evidence type="ECO:0000256" key="17">
    <source>
        <dbReference type="ARBA" id="ARBA00080126"/>
    </source>
</evidence>
<dbReference type="InterPro" id="IPR036163">
    <property type="entry name" value="HMA_dom_sf"/>
</dbReference>
<dbReference type="Pfam" id="PF00122">
    <property type="entry name" value="E1-E2_ATPase"/>
    <property type="match status" value="1"/>
</dbReference>
<dbReference type="GO" id="GO:0005524">
    <property type="term" value="F:ATP binding"/>
    <property type="evidence" value="ECO:0007669"/>
    <property type="project" value="UniProtKB-UniRule"/>
</dbReference>
<dbReference type="PROSITE" id="PS01047">
    <property type="entry name" value="HMA_1"/>
    <property type="match status" value="2"/>
</dbReference>
<keyword evidence="13 18" id="KW-1133">Transmembrane helix</keyword>
<evidence type="ECO:0000256" key="4">
    <source>
        <dbReference type="ARBA" id="ARBA00022448"/>
    </source>
</evidence>
<dbReference type="PRINTS" id="PR00119">
    <property type="entry name" value="CATATPASE"/>
</dbReference>
<organism evidence="20 21">
    <name type="scientific">Malassezia psittaci</name>
    <dbReference type="NCBI Taxonomy" id="1821823"/>
    <lineage>
        <taxon>Eukaryota</taxon>
        <taxon>Fungi</taxon>
        <taxon>Dikarya</taxon>
        <taxon>Basidiomycota</taxon>
        <taxon>Ustilaginomycotina</taxon>
        <taxon>Malasseziomycetes</taxon>
        <taxon>Malasseziales</taxon>
        <taxon>Malasseziaceae</taxon>
        <taxon>Malassezia</taxon>
    </lineage>
</organism>
<evidence type="ECO:0000256" key="12">
    <source>
        <dbReference type="ARBA" id="ARBA00022967"/>
    </source>
</evidence>
<evidence type="ECO:0000313" key="21">
    <source>
        <dbReference type="Proteomes" id="UP001214628"/>
    </source>
</evidence>
<evidence type="ECO:0000313" key="20">
    <source>
        <dbReference type="EMBL" id="WFD44158.1"/>
    </source>
</evidence>
<keyword evidence="8 18" id="KW-0547">Nucleotide-binding</keyword>
<evidence type="ECO:0000256" key="8">
    <source>
        <dbReference type="ARBA" id="ARBA00022741"/>
    </source>
</evidence>
<dbReference type="InterPro" id="IPR018303">
    <property type="entry name" value="ATPase_P-typ_P_site"/>
</dbReference>
<evidence type="ECO:0000256" key="1">
    <source>
        <dbReference type="ARBA" id="ARBA00004127"/>
    </source>
</evidence>
<feature type="transmembrane region" description="Helical" evidence="18">
    <location>
        <begin position="440"/>
        <end position="466"/>
    </location>
</feature>
<reference evidence="20" key="1">
    <citation type="submission" date="2023-02" db="EMBL/GenBank/DDBJ databases">
        <title>Mating type loci evolution in Malassezia.</title>
        <authorList>
            <person name="Coelho M.A."/>
        </authorList>
    </citation>
    <scope>NUCLEOTIDE SEQUENCE</scope>
    <source>
        <strain evidence="20">CBS 14136</strain>
    </source>
</reference>
<feature type="transmembrane region" description="Helical" evidence="18">
    <location>
        <begin position="288"/>
        <end position="305"/>
    </location>
</feature>
<dbReference type="Gene3D" id="3.30.70.100">
    <property type="match status" value="2"/>
</dbReference>
<evidence type="ECO:0000256" key="11">
    <source>
        <dbReference type="ARBA" id="ARBA00022842"/>
    </source>
</evidence>
<dbReference type="NCBIfam" id="TIGR01494">
    <property type="entry name" value="ATPase_P-type"/>
    <property type="match status" value="1"/>
</dbReference>
<dbReference type="InterPro" id="IPR027256">
    <property type="entry name" value="P-typ_ATPase_IB"/>
</dbReference>
<comment type="subcellular location">
    <subcellularLocation>
        <location evidence="1">Endomembrane system</location>
        <topology evidence="1">Multi-pass membrane protein</topology>
    </subcellularLocation>
    <subcellularLocation>
        <location evidence="18">Membrane</location>
    </subcellularLocation>
</comment>
<dbReference type="GO" id="GO:0043682">
    <property type="term" value="F:P-type divalent copper transporter activity"/>
    <property type="evidence" value="ECO:0007669"/>
    <property type="project" value="TreeGrafter"/>
</dbReference>
<dbReference type="InterPro" id="IPR001757">
    <property type="entry name" value="P_typ_ATPase"/>
</dbReference>
<dbReference type="InterPro" id="IPR023298">
    <property type="entry name" value="ATPase_P-typ_TM_dom_sf"/>
</dbReference>
<dbReference type="InterPro" id="IPR023299">
    <property type="entry name" value="ATPase_P-typ_cyto_dom_N"/>
</dbReference>
<dbReference type="Gene3D" id="3.40.50.1000">
    <property type="entry name" value="HAD superfamily/HAD-like"/>
    <property type="match status" value="1"/>
</dbReference>
<dbReference type="InterPro" id="IPR036412">
    <property type="entry name" value="HAD-like_sf"/>
</dbReference>
<dbReference type="SUPFAM" id="SSF55008">
    <property type="entry name" value="HMA, heavy metal-associated domain"/>
    <property type="match status" value="2"/>
</dbReference>
<evidence type="ECO:0000259" key="19">
    <source>
        <dbReference type="PROSITE" id="PS50846"/>
    </source>
</evidence>
<dbReference type="SFLD" id="SFLDF00027">
    <property type="entry name" value="p-type_atpase"/>
    <property type="match status" value="1"/>
</dbReference>
<dbReference type="EMBL" id="CP118378">
    <property type="protein sequence ID" value="WFD44158.1"/>
    <property type="molecule type" value="Genomic_DNA"/>
</dbReference>
<dbReference type="GO" id="GO:0140581">
    <property type="term" value="F:P-type monovalent copper transporter activity"/>
    <property type="evidence" value="ECO:0007669"/>
    <property type="project" value="UniProtKB-EC"/>
</dbReference>
<evidence type="ECO:0000256" key="5">
    <source>
        <dbReference type="ARBA" id="ARBA00022692"/>
    </source>
</evidence>
<evidence type="ECO:0000256" key="2">
    <source>
        <dbReference type="ARBA" id="ARBA00006024"/>
    </source>
</evidence>
<evidence type="ECO:0000256" key="15">
    <source>
        <dbReference type="ARBA" id="ARBA00023065"/>
    </source>
</evidence>
<dbReference type="Gene3D" id="3.40.1110.10">
    <property type="entry name" value="Calcium-transporting ATPase, cytoplasmic domain N"/>
    <property type="match status" value="1"/>
</dbReference>
<accession>A0AAF0JEX8</accession>
<dbReference type="SUPFAM" id="SSF81665">
    <property type="entry name" value="Calcium ATPase, transmembrane domain M"/>
    <property type="match status" value="1"/>
</dbReference>
<keyword evidence="4" id="KW-0813">Transport</keyword>
<dbReference type="GO" id="GO:0016887">
    <property type="term" value="F:ATP hydrolysis activity"/>
    <property type="evidence" value="ECO:0007669"/>
    <property type="project" value="InterPro"/>
</dbReference>
<dbReference type="InterPro" id="IPR017969">
    <property type="entry name" value="Heavy-metal-associated_CS"/>
</dbReference>
<dbReference type="PRINTS" id="PR00942">
    <property type="entry name" value="CUATPASEI"/>
</dbReference>
<keyword evidence="12" id="KW-1278">Translocase</keyword>
<dbReference type="EC" id="7.2.2.8" evidence="3"/>
<comment type="similarity">
    <text evidence="2 18">Belongs to the cation transport ATPase (P-type) (TC 3.A.3) family. Type IB subfamily.</text>
</comment>
<feature type="transmembrane region" description="Helical" evidence="18">
    <location>
        <begin position="255"/>
        <end position="276"/>
    </location>
</feature>
<sequence>MSELMGGAAPEPHIAQFIVKGMTCGACVASIETMLGQQEGITSVKVALLAERALVEYDPTMGWTPEKIVEEIDDIGFEAEAVEEKTIEEVTLSVFGMTCASCTSSVEQALQRTAGVVSGEVSLAMQQAIVKYDKTMTNVRKIVQEIDDAGFDAILADERDTSQISSLTRIQEVQEWRRAFVISLSFAIPVFLFSMVLPQVGSCRSLLHSQLLPGLYLQDVLCLVLTIPVQFGIGQKFSKPAWKAFQHRYATMDTLVILGTSSAWVFSVFSMLIALFCFGEACEKPTTFFDTSTMLITFVSLGRFLENSAKGKTSESLTELIRLAPNKATIYTEDGGTREIPAELLQAGDQVRVVPGEKIAADGTVINGASAVDESMITGESIPVEKKVASLVIGGTVNGNGSFDFLVTRAGKDTSLSQIVKLVQEAQVSKAPIQDYADKVAGVFVPCILVLSIATFLTWFFVAHFFPDPWQPPLFQRHEVNKTLECFKLCISVIVVACPCALGLSTPTAMMVGTGVGAANGILIKGGGSLEAACNIAHVVFDKTGTLTRGTLRVQATYWIGSAEGAMHLDTPTALQTSQRQVLAMVHAAEQRSEHLLARAIVRFSEEHCEKLAQPELRSFSAVHGAGIHAEVFDASENREYDLLVGNAELLGGNEALRNALLKSSEGASLVRFVQSHEEDGCTLVYIQINGQVVSAWALADTLKAEACQAIDMLHSMNISCSLMTGDTAGTAHTVASAVGIPKSRVHAELSPNGKMVLLEREREKLHAASDALQSSWQRTLHTFGLLSVPCTGLAMVGDGVNDSPALASADVGMALCSGSDIAIAAASIVLMRDDLLDVPIALMLCRRIFWQIRLNFAWASLYNLIMVPLAMGCLLPWNWYLHPMMAGAAMACSSVSVVLSSLSLKRWQRPDSASQLDRSKKQDFVHAFKATFESFMPNPHRVSHAYTALEMA</sequence>
<keyword evidence="14" id="KW-0186">Copper</keyword>
<dbReference type="GO" id="GO:0012505">
    <property type="term" value="C:endomembrane system"/>
    <property type="evidence" value="ECO:0007669"/>
    <property type="project" value="UniProtKB-SubCell"/>
</dbReference>
<keyword evidence="15" id="KW-0406">Ion transport</keyword>
<dbReference type="FunFam" id="2.70.150.10:FF:000002">
    <property type="entry name" value="Copper-transporting ATPase 1, putative"/>
    <property type="match status" value="1"/>
</dbReference>
<keyword evidence="7" id="KW-0677">Repeat</keyword>
<dbReference type="GO" id="GO:0016020">
    <property type="term" value="C:membrane"/>
    <property type="evidence" value="ECO:0007669"/>
    <property type="project" value="UniProtKB-SubCell"/>
</dbReference>
<keyword evidence="11" id="KW-0460">Magnesium</keyword>
<dbReference type="CDD" id="cd00371">
    <property type="entry name" value="HMA"/>
    <property type="match status" value="2"/>
</dbReference>
<dbReference type="SUPFAM" id="SSF81660">
    <property type="entry name" value="Metal cation-transporting ATPase, ATP-binding domain N"/>
    <property type="match status" value="1"/>
</dbReference>
<dbReference type="CDD" id="cd02094">
    <property type="entry name" value="P-type_ATPase_Cu-like"/>
    <property type="match status" value="1"/>
</dbReference>
<dbReference type="NCBIfam" id="TIGR00003">
    <property type="entry name" value="copper ion binding protein"/>
    <property type="match status" value="2"/>
</dbReference>
<keyword evidence="5 18" id="KW-0812">Transmembrane</keyword>
<protein>
    <recommendedName>
        <fullName evidence="3">P-type Cu(+) transporter</fullName>
        <ecNumber evidence="3">7.2.2.8</ecNumber>
    </recommendedName>
    <alternativeName>
        <fullName evidence="17">Cu(2+)-ATPase</fullName>
    </alternativeName>
</protein>
<dbReference type="SFLD" id="SFLDS00003">
    <property type="entry name" value="Haloacid_Dehalogenase"/>
    <property type="match status" value="1"/>
</dbReference>
<dbReference type="InterPro" id="IPR023214">
    <property type="entry name" value="HAD_sf"/>
</dbReference>
<dbReference type="Gene3D" id="2.70.150.10">
    <property type="entry name" value="Calcium-transporting ATPase, cytoplasmic transduction domain A"/>
    <property type="match status" value="1"/>
</dbReference>
<gene>
    <name evidence="20" type="primary">CCC2</name>
    <name evidence="20" type="ORF">MPSI1_002824</name>
</gene>
<dbReference type="InterPro" id="IPR044492">
    <property type="entry name" value="P_typ_ATPase_HD_dom"/>
</dbReference>
<proteinExistence type="inferred from homology"/>
<dbReference type="PANTHER" id="PTHR43520">
    <property type="entry name" value="ATP7, ISOFORM B"/>
    <property type="match status" value="1"/>
</dbReference>
<name>A0AAF0JEX8_9BASI</name>
<dbReference type="InterPro" id="IPR059000">
    <property type="entry name" value="ATPase_P-type_domA"/>
</dbReference>
<dbReference type="GO" id="GO:0055070">
    <property type="term" value="P:copper ion homeostasis"/>
    <property type="evidence" value="ECO:0007669"/>
    <property type="project" value="TreeGrafter"/>
</dbReference>
<feature type="domain" description="HMA" evidence="19">
    <location>
        <begin position="13"/>
        <end position="80"/>
    </location>
</feature>
<keyword evidence="16 18" id="KW-0472">Membrane</keyword>
<feature type="domain" description="HMA" evidence="19">
    <location>
        <begin position="88"/>
        <end position="154"/>
    </location>
</feature>
<feature type="transmembrane region" description="Helical" evidence="18">
    <location>
        <begin position="216"/>
        <end position="234"/>
    </location>
</feature>
<keyword evidence="9" id="KW-0187">Copper transport</keyword>
<feature type="transmembrane region" description="Helical" evidence="18">
    <location>
        <begin position="857"/>
        <end position="880"/>
    </location>
</feature>
<dbReference type="InterPro" id="IPR006121">
    <property type="entry name" value="HMA_dom"/>
</dbReference>
<dbReference type="PANTHER" id="PTHR43520:SF8">
    <property type="entry name" value="P-TYPE CU(+) TRANSPORTER"/>
    <property type="match status" value="1"/>
</dbReference>
<evidence type="ECO:0000256" key="3">
    <source>
        <dbReference type="ARBA" id="ARBA00012517"/>
    </source>
</evidence>
<dbReference type="InterPro" id="IPR006122">
    <property type="entry name" value="HMA_Cu_ion-bd"/>
</dbReference>
<dbReference type="SUPFAM" id="SSF56784">
    <property type="entry name" value="HAD-like"/>
    <property type="match status" value="1"/>
</dbReference>
<evidence type="ECO:0000256" key="7">
    <source>
        <dbReference type="ARBA" id="ARBA00022737"/>
    </source>
</evidence>
<dbReference type="InterPro" id="IPR008250">
    <property type="entry name" value="ATPase_P-typ_transduc_dom_A_sf"/>
</dbReference>
<dbReference type="PROSITE" id="PS00154">
    <property type="entry name" value="ATPASE_E1_E2"/>
    <property type="match status" value="1"/>
</dbReference>
<evidence type="ECO:0000256" key="10">
    <source>
        <dbReference type="ARBA" id="ARBA00022840"/>
    </source>
</evidence>
<feature type="transmembrane region" description="Helical" evidence="18">
    <location>
        <begin position="179"/>
        <end position="196"/>
    </location>
</feature>